<evidence type="ECO:0000313" key="3">
    <source>
        <dbReference type="Proteomes" id="UP001642409"/>
    </source>
</evidence>
<keyword evidence="3" id="KW-1185">Reference proteome</keyword>
<reference evidence="1" key="1">
    <citation type="submission" date="2023-06" db="EMBL/GenBank/DDBJ databases">
        <authorList>
            <person name="Kurt Z."/>
        </authorList>
    </citation>
    <scope>NUCLEOTIDE SEQUENCE</scope>
</reference>
<dbReference type="EMBL" id="CAXDID020000461">
    <property type="protein sequence ID" value="CAL6093945.1"/>
    <property type="molecule type" value="Genomic_DNA"/>
</dbReference>
<evidence type="ECO:0000313" key="1">
    <source>
        <dbReference type="EMBL" id="CAI9916780.1"/>
    </source>
</evidence>
<dbReference type="EMBL" id="CATOUU010000109">
    <property type="protein sequence ID" value="CAI9916780.1"/>
    <property type="molecule type" value="Genomic_DNA"/>
</dbReference>
<organism evidence="1">
    <name type="scientific">Hexamita inflata</name>
    <dbReference type="NCBI Taxonomy" id="28002"/>
    <lineage>
        <taxon>Eukaryota</taxon>
        <taxon>Metamonada</taxon>
        <taxon>Diplomonadida</taxon>
        <taxon>Hexamitidae</taxon>
        <taxon>Hexamitinae</taxon>
        <taxon>Hexamita</taxon>
    </lineage>
</organism>
<evidence type="ECO:0000313" key="2">
    <source>
        <dbReference type="EMBL" id="CAL6093945.1"/>
    </source>
</evidence>
<dbReference type="Proteomes" id="UP001642409">
    <property type="component" value="Unassembled WGS sequence"/>
</dbReference>
<protein>
    <submittedName>
        <fullName evidence="2">Hypothetical_protein</fullName>
    </submittedName>
</protein>
<dbReference type="AlphaFoldDB" id="A0AA86TGA8"/>
<sequence length="199" mass="22125">MATGAFQNQLSAASSILTSARFTKCHSSFKCGDRCVIYVPDSPRHAQLLSGVLAQDLNRGSYIEYLCFNAAPTQLRGALRPNGPVTRPPAVNYQEDSWPETSDRSLYNMRLLAQEPGSGQTAAQSIAQWPAQLAKGLSLEDGWDSSFPFQRPPGLGQDHYYSFGLLARLCVAVCCQSHFREQPWLRALVRLLFSNWVRL</sequence>
<comment type="caution">
    <text evidence="1">The sequence shown here is derived from an EMBL/GenBank/DDBJ whole genome shotgun (WGS) entry which is preliminary data.</text>
</comment>
<reference evidence="2 3" key="2">
    <citation type="submission" date="2024-07" db="EMBL/GenBank/DDBJ databases">
        <authorList>
            <person name="Akdeniz Z."/>
        </authorList>
    </citation>
    <scope>NUCLEOTIDE SEQUENCE [LARGE SCALE GENOMIC DNA]</scope>
</reference>
<accession>A0AA86TGA8</accession>
<gene>
    <name evidence="1" type="ORF">HINF_LOCUS4425</name>
    <name evidence="2" type="ORF">HINF_LOCUS67235</name>
</gene>
<name>A0AA86TGA8_9EUKA</name>
<proteinExistence type="predicted"/>